<sequence length="996" mass="104581">MALRPGQGAGGGGSLSTSSAAAAAAPLPGTAGPPPGAAGGAGGSPGPASFMFPVAGGLGPQGMIPMQQQGFSMVSVMQPNMQGMIGMNYGSQMPPGTMTMQGGMNLGPMPAAGMSYMGQAPFLGMRPAAPQYTQDMRKQFVEEQQKRYEHQQKFFEEERKRRQFEEQKQKLRLLSSVKPKMGEKSRDDALEAIKGNLDGFSRDAKLHPTPTSHPKNSDHPTPSHSTVSVSQTSAFLDDDEFSDFIQGPVENAPTFVPPTSSQPFQSCHPSSQAGQRLSEKVVAQSLPPAQIPVSSIFHGPRGQVPYFSASPASQNTQKTGPPLEEKPLPPCGLSEFGQAQTKLKTPDAELSAAAPAANGPDPRLGASNWQPVGALPSGSPGPKANKASEQNLSAQERGVGVFPSQDPIQQLMPPWIYNDNLVPDLYKKILETTMTPTGIDTGKLYPILMSSGLPRETLGQIWALANRTTPGKLTKEELYTVLAMIAVTQRGLPAMSPDGLNQFPSAPLPTLSGLPMAIPVTVSQQPMMPPGPPVSMPLSMTPAVVGINMAAPVAGPSAPAPSGFMPPYPPSQAAKQDDDDFQDFQDASKSGGLDDTFTDFQGETSGSSKACAAQQQSSAPPMLIPLSGAKVPPAVDKYAVFKGIATDKATESTASLGDYGDKYSAFRVLEQQPESKPLGDSFAEFKSAGEDDGFTDFKTADSISPLDPPMKDKPFPPPFPSLPAQSKQPLPPQGKPSLNLADLDLFSLAPAGENRPLPFPPAYNSPQQPSFPAPPPPASAVPATLPAPGNSSIPPDDFADFNLFAGLSNCTSAATQDEFADFMAFNNSAGSSLKQEASPIPPAGSLANTLKSGQSSAPASTKYDIFKQLSLDGPGIGFEELKDHTPSSVKSEDDFADFHSNKFSSSSEKSLVDKLAAFKHAKEDSASVKSLDLPSIGGSSVGKEDSEDALSVQFDMKLADVGGDLKHVMSDSSLDLPTVSGQHPPAAGEELVRLLW</sequence>
<feature type="compositionally biased region" description="Pro residues" evidence="1">
    <location>
        <begin position="757"/>
        <end position="779"/>
    </location>
</feature>
<feature type="compositionally biased region" description="Low complexity" evidence="1">
    <location>
        <begin position="348"/>
        <end position="362"/>
    </location>
</feature>
<dbReference type="GO" id="GO:0030130">
    <property type="term" value="C:clathrin coat of trans-Golgi network vesicle"/>
    <property type="evidence" value="ECO:0007669"/>
    <property type="project" value="TreeGrafter"/>
</dbReference>
<feature type="region of interest" description="Disordered" evidence="1">
    <location>
        <begin position="200"/>
        <end position="230"/>
    </location>
</feature>
<dbReference type="SMART" id="SM00027">
    <property type="entry name" value="EH"/>
    <property type="match status" value="1"/>
</dbReference>
<feature type="compositionally biased region" description="Polar residues" evidence="1">
    <location>
        <begin position="310"/>
        <end position="319"/>
    </location>
</feature>
<dbReference type="PANTHER" id="PTHR15463">
    <property type="entry name" value="AP1 GAMMA SUBUNIT BINDING PROTEIN 1"/>
    <property type="match status" value="1"/>
</dbReference>
<feature type="region of interest" description="Disordered" evidence="1">
    <location>
        <begin position="307"/>
        <end position="326"/>
    </location>
</feature>
<feature type="region of interest" description="Disordered" evidence="1">
    <location>
        <begin position="832"/>
        <end position="854"/>
    </location>
</feature>
<dbReference type="Gene3D" id="1.10.238.10">
    <property type="entry name" value="EF-hand"/>
    <property type="match status" value="1"/>
</dbReference>
<evidence type="ECO:0000313" key="3">
    <source>
        <dbReference type="EMBL" id="CAI5794869.1"/>
    </source>
</evidence>
<dbReference type="EMBL" id="OX395141">
    <property type="protein sequence ID" value="CAI5794869.1"/>
    <property type="molecule type" value="Genomic_DNA"/>
</dbReference>
<feature type="region of interest" description="Disordered" evidence="1">
    <location>
        <begin position="1"/>
        <end position="44"/>
    </location>
</feature>
<dbReference type="CDD" id="cd00052">
    <property type="entry name" value="EH"/>
    <property type="match status" value="1"/>
</dbReference>
<accession>A0AA35LEV8</accession>
<dbReference type="InterPro" id="IPR011992">
    <property type="entry name" value="EF-hand-dom_pair"/>
</dbReference>
<dbReference type="SUPFAM" id="SSF47473">
    <property type="entry name" value="EF-hand"/>
    <property type="match status" value="1"/>
</dbReference>
<proteinExistence type="predicted"/>
<keyword evidence="4" id="KW-1185">Reference proteome</keyword>
<dbReference type="InterPro" id="IPR000261">
    <property type="entry name" value="EH_dom"/>
</dbReference>
<feature type="region of interest" description="Disordered" evidence="1">
    <location>
        <begin position="674"/>
        <end position="793"/>
    </location>
</feature>
<organism evidence="3 4">
    <name type="scientific">Podarcis lilfordi</name>
    <name type="common">Lilford's wall lizard</name>
    <dbReference type="NCBI Taxonomy" id="74358"/>
    <lineage>
        <taxon>Eukaryota</taxon>
        <taxon>Metazoa</taxon>
        <taxon>Chordata</taxon>
        <taxon>Craniata</taxon>
        <taxon>Vertebrata</taxon>
        <taxon>Euteleostomi</taxon>
        <taxon>Lepidosauria</taxon>
        <taxon>Squamata</taxon>
        <taxon>Bifurcata</taxon>
        <taxon>Unidentata</taxon>
        <taxon>Episquamata</taxon>
        <taxon>Laterata</taxon>
        <taxon>Lacertibaenia</taxon>
        <taxon>Lacertidae</taxon>
        <taxon>Podarcis</taxon>
    </lineage>
</organism>
<evidence type="ECO:0000313" key="4">
    <source>
        <dbReference type="Proteomes" id="UP001178461"/>
    </source>
</evidence>
<feature type="compositionally biased region" description="Low complexity" evidence="1">
    <location>
        <begin position="15"/>
        <end position="30"/>
    </location>
</feature>
<dbReference type="AlphaFoldDB" id="A0AA35LEV8"/>
<feature type="region of interest" description="Disordered" evidence="1">
    <location>
        <begin position="343"/>
        <end position="391"/>
    </location>
</feature>
<feature type="region of interest" description="Disordered" evidence="1">
    <location>
        <begin position="558"/>
        <end position="616"/>
    </location>
</feature>
<dbReference type="Pfam" id="PF12763">
    <property type="entry name" value="EH"/>
    <property type="match status" value="1"/>
</dbReference>
<dbReference type="PROSITE" id="PS50031">
    <property type="entry name" value="EH"/>
    <property type="match status" value="1"/>
</dbReference>
<name>A0AA35LEV8_9SAUR</name>
<dbReference type="InterPro" id="IPR039656">
    <property type="entry name" value="SYNRG"/>
</dbReference>
<reference evidence="3" key="1">
    <citation type="submission" date="2022-12" db="EMBL/GenBank/DDBJ databases">
        <authorList>
            <person name="Alioto T."/>
            <person name="Alioto T."/>
            <person name="Gomez Garrido J."/>
        </authorList>
    </citation>
    <scope>NUCLEOTIDE SEQUENCE</scope>
</reference>
<gene>
    <name evidence="3" type="ORF">PODLI_1B033642</name>
</gene>
<dbReference type="Proteomes" id="UP001178461">
    <property type="component" value="Chromosome 15"/>
</dbReference>
<feature type="compositionally biased region" description="Polar residues" evidence="1">
    <location>
        <begin position="209"/>
        <end position="230"/>
    </location>
</feature>
<dbReference type="PANTHER" id="PTHR15463:SF2">
    <property type="entry name" value="SYNERGIN GAMMA"/>
    <property type="match status" value="1"/>
</dbReference>
<feature type="compositionally biased region" description="Low complexity" evidence="1">
    <location>
        <begin position="607"/>
        <end position="616"/>
    </location>
</feature>
<evidence type="ECO:0000256" key="1">
    <source>
        <dbReference type="SAM" id="MobiDB-lite"/>
    </source>
</evidence>
<protein>
    <submittedName>
        <fullName evidence="3">Synergin gamma isoform X1</fullName>
    </submittedName>
</protein>
<evidence type="ECO:0000259" key="2">
    <source>
        <dbReference type="PROSITE" id="PS50031"/>
    </source>
</evidence>
<feature type="domain" description="EH" evidence="2">
    <location>
        <begin position="418"/>
        <end position="500"/>
    </location>
</feature>